<dbReference type="EMBL" id="KV427656">
    <property type="protein sequence ID" value="KZT02080.1"/>
    <property type="molecule type" value="Genomic_DNA"/>
</dbReference>
<dbReference type="InterPro" id="IPR045340">
    <property type="entry name" value="DUF6533"/>
</dbReference>
<evidence type="ECO:0000313" key="3">
    <source>
        <dbReference type="Proteomes" id="UP000076871"/>
    </source>
</evidence>
<dbReference type="GeneID" id="63822029"/>
<dbReference type="AlphaFoldDB" id="A0A165C2F6"/>
<organism evidence="2 3">
    <name type="scientific">Laetiporus sulphureus 93-53</name>
    <dbReference type="NCBI Taxonomy" id="1314785"/>
    <lineage>
        <taxon>Eukaryota</taxon>
        <taxon>Fungi</taxon>
        <taxon>Dikarya</taxon>
        <taxon>Basidiomycota</taxon>
        <taxon>Agaricomycotina</taxon>
        <taxon>Agaricomycetes</taxon>
        <taxon>Polyporales</taxon>
        <taxon>Laetiporus</taxon>
    </lineage>
</organism>
<dbReference type="Pfam" id="PF20151">
    <property type="entry name" value="DUF6533"/>
    <property type="match status" value="1"/>
</dbReference>
<keyword evidence="3" id="KW-1185">Reference proteome</keyword>
<feature type="non-terminal residue" evidence="2">
    <location>
        <position position="1"/>
    </location>
</feature>
<evidence type="ECO:0000259" key="1">
    <source>
        <dbReference type="Pfam" id="PF20151"/>
    </source>
</evidence>
<feature type="domain" description="DUF6533" evidence="1">
    <location>
        <begin position="2"/>
        <end position="39"/>
    </location>
</feature>
<protein>
    <recommendedName>
        <fullName evidence="1">DUF6533 domain-containing protein</fullName>
    </recommendedName>
</protein>
<name>A0A165C2F6_9APHY</name>
<dbReference type="Proteomes" id="UP000076871">
    <property type="component" value="Unassembled WGS sequence"/>
</dbReference>
<reference evidence="2 3" key="1">
    <citation type="journal article" date="2016" name="Mol. Biol. Evol.">
        <title>Comparative Genomics of Early-Diverging Mushroom-Forming Fungi Provides Insights into the Origins of Lignocellulose Decay Capabilities.</title>
        <authorList>
            <person name="Nagy L.G."/>
            <person name="Riley R."/>
            <person name="Tritt A."/>
            <person name="Adam C."/>
            <person name="Daum C."/>
            <person name="Floudas D."/>
            <person name="Sun H."/>
            <person name="Yadav J.S."/>
            <person name="Pangilinan J."/>
            <person name="Larsson K.H."/>
            <person name="Matsuura K."/>
            <person name="Barry K."/>
            <person name="Labutti K."/>
            <person name="Kuo R."/>
            <person name="Ohm R.A."/>
            <person name="Bhattacharya S.S."/>
            <person name="Shirouzu T."/>
            <person name="Yoshinaga Y."/>
            <person name="Martin F.M."/>
            <person name="Grigoriev I.V."/>
            <person name="Hibbett D.S."/>
        </authorList>
    </citation>
    <scope>NUCLEOTIDE SEQUENCE [LARGE SCALE GENOMIC DNA]</scope>
    <source>
        <strain evidence="2 3">93-53</strain>
    </source>
</reference>
<dbReference type="OrthoDB" id="2745134at2759"/>
<proteinExistence type="predicted"/>
<evidence type="ECO:0000313" key="2">
    <source>
        <dbReference type="EMBL" id="KZT02080.1"/>
    </source>
</evidence>
<gene>
    <name evidence="2" type="ORF">LAESUDRAFT_662547</name>
</gene>
<sequence length="178" mass="20073">SALIFFEYIVTFSEEVHVIWGARSTTVTIIFALNRYLLMVQGVNFALNPIWWHAPLVIVLIARICPAVSDLIVVIVTWFKTFRLAIEVRKLRLGGSTATLLMRDGEYMSLSKCTRCLTRSQFKARSTSCTSGSVLVPCHDCILPPFIRALLLLNVLEIVIKVRYESSQASLPHRCMAI</sequence>
<dbReference type="InParanoid" id="A0A165C2F6"/>
<accession>A0A165C2F6</accession>
<dbReference type="RefSeq" id="XP_040759820.1">
    <property type="nucleotide sequence ID" value="XM_040904999.1"/>
</dbReference>